<evidence type="ECO:0000256" key="1">
    <source>
        <dbReference type="SAM" id="Phobius"/>
    </source>
</evidence>
<evidence type="ECO:0000313" key="3">
    <source>
        <dbReference type="EMBL" id="KAJ1346733.1"/>
    </source>
</evidence>
<proteinExistence type="predicted"/>
<keyword evidence="1" id="KW-0812">Transmembrane</keyword>
<dbReference type="EMBL" id="JAHQIW010000217">
    <property type="protein sequence ID" value="KAJ1346733.1"/>
    <property type="molecule type" value="Genomic_DNA"/>
</dbReference>
<dbReference type="AlphaFoldDB" id="A0AAD5LX88"/>
<gene>
    <name evidence="3" type="ORF">KIN20_001631</name>
</gene>
<dbReference type="Proteomes" id="UP001196413">
    <property type="component" value="Unassembled WGS sequence"/>
</dbReference>
<keyword evidence="1" id="KW-1133">Transmembrane helix</keyword>
<name>A0AAD5LX88_PARTN</name>
<keyword evidence="4" id="KW-1185">Reference proteome</keyword>
<accession>A0AAD5LX88</accession>
<organism evidence="3 4">
    <name type="scientific">Parelaphostrongylus tenuis</name>
    <name type="common">Meningeal worm</name>
    <dbReference type="NCBI Taxonomy" id="148309"/>
    <lineage>
        <taxon>Eukaryota</taxon>
        <taxon>Metazoa</taxon>
        <taxon>Ecdysozoa</taxon>
        <taxon>Nematoda</taxon>
        <taxon>Chromadorea</taxon>
        <taxon>Rhabditida</taxon>
        <taxon>Rhabditina</taxon>
        <taxon>Rhabditomorpha</taxon>
        <taxon>Strongyloidea</taxon>
        <taxon>Metastrongylidae</taxon>
        <taxon>Parelaphostrongylus</taxon>
    </lineage>
</organism>
<sequence>MWFPWLYFIVLTFRLFCVPAQSIDEEEAVHLVEGSGNYASDDEDIEGSSLPPDAHYATTPPVMHPRFTHSTTTRRRFDSTLKYTTLIKSQRVTTFATSTPSIITHPRLKDTSARGKLFSTSTTVIILGLLVLLLIGIMVAVVCFTCCNRTKAYRPGEDRRSEALLNSPQSR</sequence>
<evidence type="ECO:0000256" key="2">
    <source>
        <dbReference type="SAM" id="SignalP"/>
    </source>
</evidence>
<keyword evidence="2" id="KW-0732">Signal</keyword>
<evidence type="ECO:0000313" key="4">
    <source>
        <dbReference type="Proteomes" id="UP001196413"/>
    </source>
</evidence>
<feature type="signal peptide" evidence="2">
    <location>
        <begin position="1"/>
        <end position="20"/>
    </location>
</feature>
<protein>
    <submittedName>
        <fullName evidence="3">Uncharacterized protein</fullName>
    </submittedName>
</protein>
<feature type="chain" id="PRO_5042251494" evidence="2">
    <location>
        <begin position="21"/>
        <end position="171"/>
    </location>
</feature>
<feature type="transmembrane region" description="Helical" evidence="1">
    <location>
        <begin position="124"/>
        <end position="147"/>
    </location>
</feature>
<keyword evidence="1" id="KW-0472">Membrane</keyword>
<comment type="caution">
    <text evidence="3">The sequence shown here is derived from an EMBL/GenBank/DDBJ whole genome shotgun (WGS) entry which is preliminary data.</text>
</comment>
<reference evidence="3" key="1">
    <citation type="submission" date="2021-06" db="EMBL/GenBank/DDBJ databases">
        <title>Parelaphostrongylus tenuis whole genome reference sequence.</title>
        <authorList>
            <person name="Garwood T.J."/>
            <person name="Larsen P.A."/>
            <person name="Fountain-Jones N.M."/>
            <person name="Garbe J.R."/>
            <person name="Macchietto M.G."/>
            <person name="Kania S.A."/>
            <person name="Gerhold R.W."/>
            <person name="Richards J.E."/>
            <person name="Wolf T.M."/>
        </authorList>
    </citation>
    <scope>NUCLEOTIDE SEQUENCE</scope>
    <source>
        <strain evidence="3">MNPRO001-30</strain>
        <tissue evidence="3">Meninges</tissue>
    </source>
</reference>